<protein>
    <recommendedName>
        <fullName evidence="4">Cellulase family glycosylhydrolase</fullName>
    </recommendedName>
</protein>
<dbReference type="PANTHER" id="PTHR12631:SF10">
    <property type="entry name" value="BETA-XYLOSIDASE-LIKE PROTEIN-RELATED"/>
    <property type="match status" value="1"/>
</dbReference>
<dbReference type="RefSeq" id="WP_146917300.1">
    <property type="nucleotide sequence ID" value="NZ_CP042430.1"/>
</dbReference>
<evidence type="ECO:0008006" key="4">
    <source>
        <dbReference type="Google" id="ProtNLM"/>
    </source>
</evidence>
<dbReference type="AlphaFoldDB" id="A0A5B8U2X2"/>
<dbReference type="EMBL" id="CP042430">
    <property type="protein sequence ID" value="QEC47175.1"/>
    <property type="molecule type" value="Genomic_DNA"/>
</dbReference>
<gene>
    <name evidence="2" type="ORF">FSW04_05940</name>
</gene>
<keyword evidence="3" id="KW-1185">Reference proteome</keyword>
<dbReference type="InterPro" id="IPR051923">
    <property type="entry name" value="Glycosyl_Hydrolase_39"/>
</dbReference>
<evidence type="ECO:0000256" key="1">
    <source>
        <dbReference type="SAM" id="SignalP"/>
    </source>
</evidence>
<feature type="signal peptide" evidence="1">
    <location>
        <begin position="1"/>
        <end position="25"/>
    </location>
</feature>
<dbReference type="KEGG" id="bsol:FSW04_05940"/>
<accession>A0A5B8U2X2</accession>
<dbReference type="Gene3D" id="3.20.20.80">
    <property type="entry name" value="Glycosidases"/>
    <property type="match status" value="1"/>
</dbReference>
<reference evidence="2 3" key="1">
    <citation type="journal article" date="2018" name="J. Microbiol.">
        <title>Baekduia soli gen. nov., sp. nov., a novel bacterium isolated from the soil of Baekdu Mountain and proposal of a novel family name, Baekduiaceae fam. nov.</title>
        <authorList>
            <person name="An D.S."/>
            <person name="Siddiqi M.Z."/>
            <person name="Kim K.H."/>
            <person name="Yu H.S."/>
            <person name="Im W.T."/>
        </authorList>
    </citation>
    <scope>NUCLEOTIDE SEQUENCE [LARGE SCALE GENOMIC DNA]</scope>
    <source>
        <strain evidence="2 3">BR7-21</strain>
    </source>
</reference>
<evidence type="ECO:0000313" key="3">
    <source>
        <dbReference type="Proteomes" id="UP000321805"/>
    </source>
</evidence>
<dbReference type="SUPFAM" id="SSF51445">
    <property type="entry name" value="(Trans)glycosidases"/>
    <property type="match status" value="1"/>
</dbReference>
<sequence>MPLLRRLLPLTLLALLVLPALPAQAKHTQEVTFEAPRDLFDVAKRDAAFSEIDSLGANALRVVLYWHDVAPAPDDRVKPKLDMTDPATYDWSRYQPVLDEAARRGWTVQVTVSGPVPRWATNGARDTVTRPSPNEFRMFMMAVAKQFGSEVSRWSIWNEPNHPQFLGPQYDSRHRPVSPTVYRGLYAAALRGLAAVGDSKPVLMGETAPTGTGRDVAPLTFLRQALCLSDTYKKKGSCAKLRIDGYAHHAYSTRLGPYYKPDGPNNVTIGVLSRLTGALDKAARAGAVKARLPLYLTEFGVQSTPDPLYGVSLQRQNEFRDDAEKIAYDNPRVAAFSQYLLTDDAPLTGVPAEQRYSGFESGLRTSDGRAKPALAGFRLPLVVKRGKGAKVTLWGLVRPARAVTKVVVQQRDKGRAFATIATVTTNARGVWTGRAGLGGSGREWRVRWTAPDGTVFTGPATRALK</sequence>
<name>A0A5B8U2X2_9ACTN</name>
<keyword evidence="1" id="KW-0732">Signal</keyword>
<dbReference type="OrthoDB" id="5241001at2"/>
<organism evidence="2 3">
    <name type="scientific">Baekduia soli</name>
    <dbReference type="NCBI Taxonomy" id="496014"/>
    <lineage>
        <taxon>Bacteria</taxon>
        <taxon>Bacillati</taxon>
        <taxon>Actinomycetota</taxon>
        <taxon>Thermoleophilia</taxon>
        <taxon>Solirubrobacterales</taxon>
        <taxon>Baekduiaceae</taxon>
        <taxon>Baekduia</taxon>
    </lineage>
</organism>
<dbReference type="GO" id="GO:0004553">
    <property type="term" value="F:hydrolase activity, hydrolyzing O-glycosyl compounds"/>
    <property type="evidence" value="ECO:0007669"/>
    <property type="project" value="TreeGrafter"/>
</dbReference>
<feature type="chain" id="PRO_5022937077" description="Cellulase family glycosylhydrolase" evidence="1">
    <location>
        <begin position="26"/>
        <end position="465"/>
    </location>
</feature>
<evidence type="ECO:0000313" key="2">
    <source>
        <dbReference type="EMBL" id="QEC47175.1"/>
    </source>
</evidence>
<dbReference type="InterPro" id="IPR017853">
    <property type="entry name" value="GH"/>
</dbReference>
<dbReference type="Proteomes" id="UP000321805">
    <property type="component" value="Chromosome"/>
</dbReference>
<proteinExistence type="predicted"/>
<dbReference type="PANTHER" id="PTHR12631">
    <property type="entry name" value="ALPHA-L-IDURONIDASE"/>
    <property type="match status" value="1"/>
</dbReference>